<keyword evidence="4" id="KW-0997">Cell inner membrane</keyword>
<dbReference type="RefSeq" id="WP_214185452.1">
    <property type="nucleotide sequence ID" value="NZ_BSDS01000002.1"/>
</dbReference>
<keyword evidence="6 8" id="KW-1133">Transmembrane helix</keyword>
<dbReference type="InterPro" id="IPR001036">
    <property type="entry name" value="Acrflvin-R"/>
</dbReference>
<dbReference type="GO" id="GO:0042910">
    <property type="term" value="F:xenobiotic transmembrane transporter activity"/>
    <property type="evidence" value="ECO:0007669"/>
    <property type="project" value="TreeGrafter"/>
</dbReference>
<dbReference type="InterPro" id="IPR027463">
    <property type="entry name" value="AcrB_DN_DC_subdom"/>
</dbReference>
<keyword evidence="7 8" id="KW-0472">Membrane</keyword>
<feature type="transmembrane region" description="Helical" evidence="8">
    <location>
        <begin position="336"/>
        <end position="353"/>
    </location>
</feature>
<evidence type="ECO:0000256" key="5">
    <source>
        <dbReference type="ARBA" id="ARBA00022692"/>
    </source>
</evidence>
<feature type="transmembrane region" description="Helical" evidence="8">
    <location>
        <begin position="856"/>
        <end position="875"/>
    </location>
</feature>
<dbReference type="Proteomes" id="UP001144352">
    <property type="component" value="Unassembled WGS sequence"/>
</dbReference>
<dbReference type="FunFam" id="1.20.1640.10:FF:000001">
    <property type="entry name" value="Efflux pump membrane transporter"/>
    <property type="match status" value="1"/>
</dbReference>
<name>A0A9W6G1W4_9BACT</name>
<comment type="caution">
    <text evidence="9">The sequence shown here is derived from an EMBL/GenBank/DDBJ whole genome shotgun (WGS) entry which is preliminary data.</text>
</comment>
<evidence type="ECO:0000256" key="7">
    <source>
        <dbReference type="ARBA" id="ARBA00023136"/>
    </source>
</evidence>
<dbReference type="PANTHER" id="PTHR32063">
    <property type="match status" value="1"/>
</dbReference>
<comment type="subcellular location">
    <subcellularLocation>
        <location evidence="1">Cell inner membrane</location>
        <topology evidence="1">Multi-pass membrane protein</topology>
    </subcellularLocation>
</comment>
<dbReference type="Gene3D" id="3.30.70.1320">
    <property type="entry name" value="Multidrug efflux transporter AcrB pore domain like"/>
    <property type="match status" value="1"/>
</dbReference>
<evidence type="ECO:0000256" key="3">
    <source>
        <dbReference type="ARBA" id="ARBA00022475"/>
    </source>
</evidence>
<dbReference type="SUPFAM" id="SSF82693">
    <property type="entry name" value="Multidrug efflux transporter AcrB pore domain, PN1, PN2, PC1 and PC2 subdomains"/>
    <property type="match status" value="3"/>
</dbReference>
<keyword evidence="5 8" id="KW-0812">Transmembrane</keyword>
<dbReference type="PANTHER" id="PTHR32063:SF21">
    <property type="entry name" value="MULTIDRUG RESISTANCE PROTEIN MDTB"/>
    <property type="match status" value="1"/>
</dbReference>
<feature type="transmembrane region" description="Helical" evidence="8">
    <location>
        <begin position="387"/>
        <end position="411"/>
    </location>
</feature>
<feature type="transmembrane region" description="Helical" evidence="8">
    <location>
        <begin position="529"/>
        <end position="546"/>
    </location>
</feature>
<evidence type="ECO:0000256" key="6">
    <source>
        <dbReference type="ARBA" id="ARBA00022989"/>
    </source>
</evidence>
<proteinExistence type="predicted"/>
<evidence type="ECO:0000256" key="1">
    <source>
        <dbReference type="ARBA" id="ARBA00004429"/>
    </source>
</evidence>
<evidence type="ECO:0000256" key="2">
    <source>
        <dbReference type="ARBA" id="ARBA00022448"/>
    </source>
</evidence>
<dbReference type="EMBL" id="BSDS01000002">
    <property type="protein sequence ID" value="GLI38902.1"/>
    <property type="molecule type" value="Genomic_DNA"/>
</dbReference>
<feature type="transmembrane region" description="Helical" evidence="8">
    <location>
        <begin position="431"/>
        <end position="451"/>
    </location>
</feature>
<feature type="transmembrane region" description="Helical" evidence="8">
    <location>
        <begin position="463"/>
        <end position="486"/>
    </location>
</feature>
<dbReference type="GO" id="GO:0005886">
    <property type="term" value="C:plasma membrane"/>
    <property type="evidence" value="ECO:0007669"/>
    <property type="project" value="UniProtKB-SubCell"/>
</dbReference>
<gene>
    <name evidence="9" type="ORF">GHYDROH2_24030</name>
</gene>
<dbReference type="AlphaFoldDB" id="A0A9W6G1W4"/>
<dbReference type="SUPFAM" id="SSF82714">
    <property type="entry name" value="Multidrug efflux transporter AcrB TolC docking domain, DN and DC subdomains"/>
    <property type="match status" value="2"/>
</dbReference>
<keyword evidence="10" id="KW-1185">Reference proteome</keyword>
<reference evidence="9" key="1">
    <citation type="submission" date="2022-12" db="EMBL/GenBank/DDBJ databases">
        <title>Reference genome sequencing for broad-spectrum identification of bacterial and archaeal isolates by mass spectrometry.</title>
        <authorList>
            <person name="Sekiguchi Y."/>
            <person name="Tourlousse D.M."/>
        </authorList>
    </citation>
    <scope>NUCLEOTIDE SEQUENCE</scope>
    <source>
        <strain evidence="9">H2</strain>
    </source>
</reference>
<feature type="transmembrane region" description="Helical" evidence="8">
    <location>
        <begin position="360"/>
        <end position="381"/>
    </location>
</feature>
<feature type="transmembrane region" description="Helical" evidence="8">
    <location>
        <begin position="986"/>
        <end position="1012"/>
    </location>
</feature>
<accession>A0A9W6G1W4</accession>
<feature type="transmembrane region" description="Helical" evidence="8">
    <location>
        <begin position="908"/>
        <end position="933"/>
    </location>
</feature>
<evidence type="ECO:0000313" key="10">
    <source>
        <dbReference type="Proteomes" id="UP001144352"/>
    </source>
</evidence>
<keyword evidence="3" id="KW-1003">Cell membrane</keyword>
<sequence>MSIAEIFIRRPVMTSLVMLAVMLFGLLAYSKLPVNDLPTVDYPTIQVSASLPGANPDTMAASVALPLEREFSTIAGVDSMNSTNGLGTSRITIKFTLERDIDAAAQDVQAAISRAQRQLPQDMPAPPSFQKVNPADQAVLYLTLSSPTLPLSTVNDYAETMIAQRISMVNGVASVQVNGSQKYAVRVQVDPKALAARKIGIDEVAQALERGNVNLPTGTLQGKHEALTIQTSGQLYSAKEYEPLIVAYRNGSPVRLGDIGKVVDSVENDKVAGWYKQTRAIILAIQRQPGTNTIEVVNRIKELLPHFRSQLPASVDLNILFDRTEGIKESVADVKFTMMLTICLVILVIFLFLRNLPATLIPSLALPLSIVGAFSAMYLMGFSVNNITLMALTLSVGFVVDDAIVMLENIVRHLEKGEDPREASLRGSREIGFTIVSMTISLVAVFIPVLFMQGMLGRLLHEFAVTISLAILISGFVSLSLTPMLCSRFLRPHGEMSHGRFYNFMERFFDGMYRFYEVTLAQVLRLRRTVLAGTLFLTLLAVWLFTKVPTGLLPSDDIGAIFAMTEGAQGISFEEMKAKQQQLAAILLQDPNVEAFMSTAGASGSRVSSNSGFMFIRLKPRQERKLNADQVIQQLRPKVMGVPGIVMFLQNPPPIRLEARLAKSQYQFVLQSPDTEDLYARAAELEAKLKQVPLLLDVTSDLQLQNPQVQLDIDRDKASALGVTAHQVEDALYYAYGARQVTTIFAPDNQYKVILELEPQYQTDPTALSMLYIRSQKGDLVPLNTLANLRRTLGPLSVNHLGQIPAVTISFNLRPDTPLSEAVSAIEKVSRETLPATFTTSFQGVAQAYQQSTTGLTVLIIMAIVVIYIVLGILYESYIHPITILSGLPSAGFGALITLMIFGKELNLYGFVGLIMLIGIVKKNAIMMIDFALEAQRSEGMPPLEAIHQGALVRFRPIMMTTMAALMGTLPIALGIGAGAEARRTLGLSVVGGLVVSQLLTLYITPVIYYYMDRMQEWVKTRLGVGQSSRKERKAAG</sequence>
<dbReference type="Pfam" id="PF00873">
    <property type="entry name" value="ACR_tran"/>
    <property type="match status" value="1"/>
</dbReference>
<dbReference type="Gene3D" id="3.30.2090.10">
    <property type="entry name" value="Multidrug efflux transporter AcrB TolC docking domain, DN and DC subdomains"/>
    <property type="match status" value="2"/>
</dbReference>
<feature type="transmembrane region" description="Helical" evidence="8">
    <location>
        <begin position="12"/>
        <end position="29"/>
    </location>
</feature>
<feature type="transmembrane region" description="Helical" evidence="8">
    <location>
        <begin position="882"/>
        <end position="902"/>
    </location>
</feature>
<keyword evidence="2" id="KW-0813">Transport</keyword>
<evidence type="ECO:0000256" key="4">
    <source>
        <dbReference type="ARBA" id="ARBA00022519"/>
    </source>
</evidence>
<dbReference type="PRINTS" id="PR00702">
    <property type="entry name" value="ACRIFLAVINRP"/>
</dbReference>
<dbReference type="FunFam" id="3.30.70.1430:FF:000001">
    <property type="entry name" value="Efflux pump membrane transporter"/>
    <property type="match status" value="1"/>
</dbReference>
<dbReference type="Gene3D" id="1.20.1640.10">
    <property type="entry name" value="Multidrug efflux transporter AcrB transmembrane domain"/>
    <property type="match status" value="2"/>
</dbReference>
<feature type="transmembrane region" description="Helical" evidence="8">
    <location>
        <begin position="958"/>
        <end position="980"/>
    </location>
</feature>
<dbReference type="Gene3D" id="3.30.70.1430">
    <property type="entry name" value="Multidrug efflux transporter AcrB pore domain"/>
    <property type="match status" value="2"/>
</dbReference>
<evidence type="ECO:0000256" key="8">
    <source>
        <dbReference type="SAM" id="Phobius"/>
    </source>
</evidence>
<dbReference type="SUPFAM" id="SSF82866">
    <property type="entry name" value="Multidrug efflux transporter AcrB transmembrane domain"/>
    <property type="match status" value="2"/>
</dbReference>
<evidence type="ECO:0000313" key="9">
    <source>
        <dbReference type="EMBL" id="GLI38902.1"/>
    </source>
</evidence>
<dbReference type="Gene3D" id="3.30.70.1440">
    <property type="entry name" value="Multidrug efflux transporter AcrB pore domain"/>
    <property type="match status" value="1"/>
</dbReference>
<protein>
    <submittedName>
        <fullName evidence="9">Multidrug transporter</fullName>
    </submittedName>
</protein>
<organism evidence="9 10">
    <name type="scientific">Geobacter hydrogenophilus</name>
    <dbReference type="NCBI Taxonomy" id="40983"/>
    <lineage>
        <taxon>Bacteria</taxon>
        <taxon>Pseudomonadati</taxon>
        <taxon>Thermodesulfobacteriota</taxon>
        <taxon>Desulfuromonadia</taxon>
        <taxon>Geobacterales</taxon>
        <taxon>Geobacteraceae</taxon>
        <taxon>Geobacter</taxon>
    </lineage>
</organism>